<evidence type="ECO:0000313" key="2">
    <source>
        <dbReference type="EMBL" id="TYP93915.1"/>
    </source>
</evidence>
<keyword evidence="1" id="KW-0472">Membrane</keyword>
<evidence type="ECO:0000256" key="1">
    <source>
        <dbReference type="SAM" id="Phobius"/>
    </source>
</evidence>
<dbReference type="AlphaFoldDB" id="A0A5D3YKA2"/>
<name>A0A5D3YKA2_9BACT</name>
<comment type="caution">
    <text evidence="2">The sequence shown here is derived from an EMBL/GenBank/DDBJ whole genome shotgun (WGS) entry which is preliminary data.</text>
</comment>
<reference evidence="2 3" key="1">
    <citation type="submission" date="2019-07" db="EMBL/GenBank/DDBJ databases">
        <title>Genomic Encyclopedia of Archaeal and Bacterial Type Strains, Phase II (KMG-II): from individual species to whole genera.</title>
        <authorList>
            <person name="Goeker M."/>
        </authorList>
    </citation>
    <scope>NUCLEOTIDE SEQUENCE [LARGE SCALE GENOMIC DNA]</scope>
    <source>
        <strain evidence="2 3">DSM 21935</strain>
    </source>
</reference>
<sequence>MKNLIIILCLYITYIIYYYFTRDKFLDKFIETSIIFGIFALGLFIYNKFFDDEGE</sequence>
<feature type="transmembrane region" description="Helical" evidence="1">
    <location>
        <begin position="5"/>
        <end position="20"/>
    </location>
</feature>
<keyword evidence="1" id="KW-1133">Transmembrane helix</keyword>
<dbReference type="Proteomes" id="UP000324595">
    <property type="component" value="Unassembled WGS sequence"/>
</dbReference>
<organism evidence="2 3">
    <name type="scientific">Fodinibius salinus</name>
    <dbReference type="NCBI Taxonomy" id="860790"/>
    <lineage>
        <taxon>Bacteria</taxon>
        <taxon>Pseudomonadati</taxon>
        <taxon>Balneolota</taxon>
        <taxon>Balneolia</taxon>
        <taxon>Balneolales</taxon>
        <taxon>Balneolaceae</taxon>
        <taxon>Fodinibius</taxon>
    </lineage>
</organism>
<feature type="transmembrane region" description="Helical" evidence="1">
    <location>
        <begin position="32"/>
        <end position="50"/>
    </location>
</feature>
<keyword evidence="3" id="KW-1185">Reference proteome</keyword>
<keyword evidence="1" id="KW-0812">Transmembrane</keyword>
<accession>A0A5D3YKA2</accession>
<gene>
    <name evidence="2" type="ORF">LX73_1631</name>
</gene>
<protein>
    <submittedName>
        <fullName evidence="2">Uncharacterized protein</fullName>
    </submittedName>
</protein>
<evidence type="ECO:0000313" key="3">
    <source>
        <dbReference type="Proteomes" id="UP000324595"/>
    </source>
</evidence>
<dbReference type="EMBL" id="VNHY01000002">
    <property type="protein sequence ID" value="TYP93915.1"/>
    <property type="molecule type" value="Genomic_DNA"/>
</dbReference>
<proteinExistence type="predicted"/>